<gene>
    <name evidence="1" type="ORF">RV045_08425</name>
</gene>
<proteinExistence type="predicted"/>
<accession>A0ACC6P3Q0</accession>
<keyword evidence="2" id="KW-1185">Reference proteome</keyword>
<comment type="caution">
    <text evidence="1">The sequence shown here is derived from an EMBL/GenBank/DDBJ whole genome shotgun (WGS) entry which is preliminary data.</text>
</comment>
<dbReference type="Proteomes" id="UP001364695">
    <property type="component" value="Unassembled WGS sequence"/>
</dbReference>
<protein>
    <submittedName>
        <fullName evidence="1">ShlB/FhaC/HecB family hemolysin secretion/activation protein</fullName>
    </submittedName>
</protein>
<evidence type="ECO:0000313" key="2">
    <source>
        <dbReference type="Proteomes" id="UP001364695"/>
    </source>
</evidence>
<organism evidence="1 2">
    <name type="scientific">Amphibiibacter pelophylacis</name>
    <dbReference type="NCBI Taxonomy" id="1799477"/>
    <lineage>
        <taxon>Bacteria</taxon>
        <taxon>Pseudomonadati</taxon>
        <taxon>Pseudomonadota</taxon>
        <taxon>Betaproteobacteria</taxon>
        <taxon>Burkholderiales</taxon>
        <taxon>Sphaerotilaceae</taxon>
        <taxon>Amphibiibacter</taxon>
    </lineage>
</organism>
<evidence type="ECO:0000313" key="1">
    <source>
        <dbReference type="EMBL" id="MEJ7138454.1"/>
    </source>
</evidence>
<name>A0ACC6P3Q0_9BURK</name>
<reference evidence="1" key="1">
    <citation type="submission" date="2023-10" db="EMBL/GenBank/DDBJ databases">
        <title>Amphibacter perezi, gen. nov., sp. nov. a novel taxa of the family Comamonadaceae, class Betaproteobacteria isolated from the skin microbiota of Pelophylax perezi from different populations.</title>
        <authorList>
            <person name="Costa S."/>
            <person name="Proenca D.N."/>
            <person name="Lopes I."/>
            <person name="Morais P.V."/>
        </authorList>
    </citation>
    <scope>NUCLEOTIDE SEQUENCE</scope>
    <source>
        <strain evidence="1">SL12-8</strain>
    </source>
</reference>
<dbReference type="EMBL" id="JAWDIE010000011">
    <property type="protein sequence ID" value="MEJ7138454.1"/>
    <property type="molecule type" value="Genomic_DNA"/>
</dbReference>
<sequence>MVAAVLPVHAQTDSLQRQQQEQLRQLQSPRPFVDQPSTAAAAQDAAPALLSDLGVSPFFGCRTLTALNWQGTITVTRPVFDGVTARWQGQCVDQNMVAQLLRDAAASLVAAGFISSRIKLAPDTMWQQHSQNAWTLNLEVIEGKVEQIVGLGGLSARELRHALPLRPGDVLRVGDLDQGLDQLGRLASRSVTADIAPGEQTGNSVIVIHNHLSSTPVTGSSSVTVSNRLAASSGPARVDMNWTADNPLDASDSLTVGLGSNLGGHAGSLLSAFGIYSLALGYGTASLTLDTSRQEQNLAINGVDLLSVSQASQIQARYDRVLWRNASQRISAWGALARRQSRQTLDNDLLAVSSGGNTGLEAGLSASGRSQWASRPWFWSLQGWLAAGVPWLGGRGDSGAVRSTGDAVRQEYRKWQIQADLQTAINPDSRSPVWYQASASAMGSAHPLPGAQELGLGDVGGVRGFFRNPVSVYRGAWLRQTFNLSVAAGWTAWVGLDVGQGRSATLGDLTLGSLSTGLRWEKGRSAVDVEISRGQIRSDQPATQPGSTAAVRWQWKTY</sequence>